<comment type="caution">
    <text evidence="2">The sequence shown here is derived from an EMBL/GenBank/DDBJ whole genome shotgun (WGS) entry which is preliminary data.</text>
</comment>
<keyword evidence="1" id="KW-0472">Membrane</keyword>
<accession>A0ABV7XLN8</accession>
<protein>
    <recommendedName>
        <fullName evidence="4">DUF4175 domain-containing protein</fullName>
    </recommendedName>
</protein>
<evidence type="ECO:0000313" key="3">
    <source>
        <dbReference type="Proteomes" id="UP001595705"/>
    </source>
</evidence>
<feature type="transmembrane region" description="Helical" evidence="1">
    <location>
        <begin position="64"/>
        <end position="84"/>
    </location>
</feature>
<evidence type="ECO:0000313" key="2">
    <source>
        <dbReference type="EMBL" id="MFC3717087.1"/>
    </source>
</evidence>
<sequence>MMWSRAGAGLVAGFFLAAALVGLVGWALPGPWQSTIVPGLVAFFPLWIGAAGAAFAFSGGRRAWGWLGGLALAGFALLWALRALEWVR</sequence>
<reference evidence="3" key="1">
    <citation type="journal article" date="2019" name="Int. J. Syst. Evol. Microbiol.">
        <title>The Global Catalogue of Microorganisms (GCM) 10K type strain sequencing project: providing services to taxonomists for standard genome sequencing and annotation.</title>
        <authorList>
            <consortium name="The Broad Institute Genomics Platform"/>
            <consortium name="The Broad Institute Genome Sequencing Center for Infectious Disease"/>
            <person name="Wu L."/>
            <person name="Ma J."/>
        </authorList>
    </citation>
    <scope>NUCLEOTIDE SEQUENCE [LARGE SCALE GENOMIC DNA]</scope>
    <source>
        <strain evidence="3">KCTC 42441</strain>
    </source>
</reference>
<evidence type="ECO:0008006" key="4">
    <source>
        <dbReference type="Google" id="ProtNLM"/>
    </source>
</evidence>
<dbReference type="Proteomes" id="UP001595705">
    <property type="component" value="Unassembled WGS sequence"/>
</dbReference>
<name>A0ABV7XLN8_9GAMM</name>
<dbReference type="EMBL" id="JBHRYA010000009">
    <property type="protein sequence ID" value="MFC3717087.1"/>
    <property type="molecule type" value="Genomic_DNA"/>
</dbReference>
<keyword evidence="1" id="KW-0812">Transmembrane</keyword>
<dbReference type="RefSeq" id="WP_386744788.1">
    <property type="nucleotide sequence ID" value="NZ_JBHRYA010000009.1"/>
</dbReference>
<gene>
    <name evidence="2" type="ORF">ACFONC_13075</name>
</gene>
<organism evidence="2 3">
    <name type="scientific">Luteimonas soli</name>
    <dbReference type="NCBI Taxonomy" id="1648966"/>
    <lineage>
        <taxon>Bacteria</taxon>
        <taxon>Pseudomonadati</taxon>
        <taxon>Pseudomonadota</taxon>
        <taxon>Gammaproteobacteria</taxon>
        <taxon>Lysobacterales</taxon>
        <taxon>Lysobacteraceae</taxon>
        <taxon>Luteimonas</taxon>
    </lineage>
</organism>
<keyword evidence="3" id="KW-1185">Reference proteome</keyword>
<evidence type="ECO:0000256" key="1">
    <source>
        <dbReference type="SAM" id="Phobius"/>
    </source>
</evidence>
<feature type="transmembrane region" description="Helical" evidence="1">
    <location>
        <begin position="37"/>
        <end position="57"/>
    </location>
</feature>
<keyword evidence="1" id="KW-1133">Transmembrane helix</keyword>
<proteinExistence type="predicted"/>